<evidence type="ECO:0000313" key="9">
    <source>
        <dbReference type="EMBL" id="KMQ89237.1"/>
    </source>
</evidence>
<dbReference type="InterPro" id="IPR026720">
    <property type="entry name" value="CFAP91"/>
</dbReference>
<dbReference type="Pfam" id="PF14738">
    <property type="entry name" value="CFAP91"/>
    <property type="match status" value="1"/>
</dbReference>
<keyword evidence="2" id="KW-0963">Cytoplasm</keyword>
<organism evidence="9 10">
    <name type="scientific">Lasius niger</name>
    <name type="common">Black garden ant</name>
    <dbReference type="NCBI Taxonomy" id="67767"/>
    <lineage>
        <taxon>Eukaryota</taxon>
        <taxon>Metazoa</taxon>
        <taxon>Ecdysozoa</taxon>
        <taxon>Arthropoda</taxon>
        <taxon>Hexapoda</taxon>
        <taxon>Insecta</taxon>
        <taxon>Pterygota</taxon>
        <taxon>Neoptera</taxon>
        <taxon>Endopterygota</taxon>
        <taxon>Hymenoptera</taxon>
        <taxon>Apocrita</taxon>
        <taxon>Aculeata</taxon>
        <taxon>Formicoidea</taxon>
        <taxon>Formicidae</taxon>
        <taxon>Formicinae</taxon>
        <taxon>Lasius</taxon>
        <taxon>Lasius</taxon>
    </lineage>
</organism>
<feature type="region of interest" description="Disordered" evidence="7">
    <location>
        <begin position="53"/>
        <end position="86"/>
    </location>
</feature>
<evidence type="ECO:0000259" key="8">
    <source>
        <dbReference type="Pfam" id="PF14738"/>
    </source>
</evidence>
<sequence length="260" mass="30643">MAVRSETAGITNKDAYKHFRRSVVPEIQTADIPRYLEHKVLSGILRNAQRRHCTASFKSEPRKNTGTQTDYRESEAQTEPWEPPYKIVPGHNPEILTLAHLTWEHGLPAGVHEIHVINRMQMKRAWEVILPPMDTPANIKMRNSIITILEIDKWAFRESELVRLEDERRAHAFALFAERERYMREAAEAGRRQLERNRRREFDEMFKQIVKVNQDSIEAYLEDIIKEGVDWMSDKTAKENVLQLYKVDDISKHTLEKQDW</sequence>
<dbReference type="PaxDb" id="67767-A0A0J7KG30"/>
<evidence type="ECO:0000256" key="7">
    <source>
        <dbReference type="SAM" id="MobiDB-lite"/>
    </source>
</evidence>
<proteinExistence type="inferred from homology"/>
<reference evidence="9 10" key="1">
    <citation type="submission" date="2015-04" db="EMBL/GenBank/DDBJ databases">
        <title>Lasius niger genome sequencing.</title>
        <authorList>
            <person name="Konorov E.A."/>
            <person name="Nikitin M.A."/>
            <person name="Kirill M.V."/>
            <person name="Chang P."/>
        </authorList>
    </citation>
    <scope>NUCLEOTIDE SEQUENCE [LARGE SCALE GENOMIC DNA]</scope>
    <source>
        <tissue evidence="9">Whole</tissue>
    </source>
</reference>
<keyword evidence="3" id="KW-0206">Cytoskeleton</keyword>
<comment type="similarity">
    <text evidence="5">Belongs to the CFAP91 family.</text>
</comment>
<name>A0A0J7KG30_LASNI</name>
<dbReference type="STRING" id="67767.A0A0J7KG30"/>
<evidence type="ECO:0000313" key="10">
    <source>
        <dbReference type="Proteomes" id="UP000036403"/>
    </source>
</evidence>
<feature type="domain" description="CFAP91" evidence="8">
    <location>
        <begin position="67"/>
        <end position="212"/>
    </location>
</feature>
<dbReference type="InterPro" id="IPR032840">
    <property type="entry name" value="CFAP91_dom"/>
</dbReference>
<keyword evidence="10" id="KW-1185">Reference proteome</keyword>
<dbReference type="AlphaFoldDB" id="A0A0J7KG30"/>
<comment type="caution">
    <text evidence="9">The sequence shown here is derived from an EMBL/GenBank/DDBJ whole genome shotgun (WGS) entry which is preliminary data.</text>
</comment>
<keyword evidence="4" id="KW-0966">Cell projection</keyword>
<evidence type="ECO:0000256" key="6">
    <source>
        <dbReference type="ARBA" id="ARBA00029555"/>
    </source>
</evidence>
<comment type="subcellular location">
    <subcellularLocation>
        <location evidence="1">Cytoplasm</location>
        <location evidence="1">Cytoskeleton</location>
        <location evidence="1">Cilium axoneme</location>
    </subcellularLocation>
</comment>
<evidence type="ECO:0000256" key="5">
    <source>
        <dbReference type="ARBA" id="ARBA00029468"/>
    </source>
</evidence>
<dbReference type="PANTHER" id="PTHR22455">
    <property type="entry name" value="CILIA- AND FLAGELLA-ASSOCIATED PROTEIN 91"/>
    <property type="match status" value="1"/>
</dbReference>
<evidence type="ECO:0000256" key="3">
    <source>
        <dbReference type="ARBA" id="ARBA00023212"/>
    </source>
</evidence>
<protein>
    <recommendedName>
        <fullName evidence="6">Cilia- and flagella-associated protein 91</fullName>
    </recommendedName>
</protein>
<evidence type="ECO:0000256" key="4">
    <source>
        <dbReference type="ARBA" id="ARBA00023273"/>
    </source>
</evidence>
<dbReference type="EMBL" id="LBMM01008001">
    <property type="protein sequence ID" value="KMQ89237.1"/>
    <property type="molecule type" value="Genomic_DNA"/>
</dbReference>
<dbReference type="Proteomes" id="UP000036403">
    <property type="component" value="Unassembled WGS sequence"/>
</dbReference>
<accession>A0A0J7KG30</accession>
<evidence type="ECO:0000256" key="1">
    <source>
        <dbReference type="ARBA" id="ARBA00004430"/>
    </source>
</evidence>
<dbReference type="GO" id="GO:0005930">
    <property type="term" value="C:axoneme"/>
    <property type="evidence" value="ECO:0007669"/>
    <property type="project" value="UniProtKB-SubCell"/>
</dbReference>
<evidence type="ECO:0000256" key="2">
    <source>
        <dbReference type="ARBA" id="ARBA00022490"/>
    </source>
</evidence>
<gene>
    <name evidence="9" type="ORF">RF55_11152</name>
</gene>
<dbReference type="OrthoDB" id="567787at2759"/>
<dbReference type="PANTHER" id="PTHR22455:SF10">
    <property type="entry name" value="CILIA- AND FLAGELLA-ASSOCIATED PROTEIN 91"/>
    <property type="match status" value="1"/>
</dbReference>